<dbReference type="EMBL" id="AUYB01000096">
    <property type="protein sequence ID" value="KZN40270.1"/>
    <property type="molecule type" value="Genomic_DNA"/>
</dbReference>
<dbReference type="PANTHER" id="PTHR20974">
    <property type="entry name" value="UPF0585 PROTEIN CG18661"/>
    <property type="match status" value="1"/>
</dbReference>
<sequence length="197" mass="21978">MKKPFSQACENNKDPILQKLLPFFADVTQVLEIGSGTGQHAVHFANAMPTLEWQTSDLAYNHDGIISWCKEVNLSNLKLPVVLDLNMDTWPISGAPAMYTANTLHIVSTKLVKQFFVGVAEHLATNGKLAVYGPFNYQGEFTSQSNAQFDAFLKERDPESGIRDFEWICELAEGAGLTLVTDHAMPANNRLLFFKRQ</sequence>
<dbReference type="PANTHER" id="PTHR20974:SF0">
    <property type="entry name" value="UPF0585 PROTEIN CG18661"/>
    <property type="match status" value="1"/>
</dbReference>
<gene>
    <name evidence="1" type="ORF">N475_12455</name>
</gene>
<dbReference type="PATRIC" id="fig|1365250.3.peg.1720"/>
<accession>A0A166XFS5</accession>
<proteinExistence type="predicted"/>
<dbReference type="RefSeq" id="WP_063365018.1">
    <property type="nucleotide sequence ID" value="NZ_AQHB01000037.1"/>
</dbReference>
<dbReference type="InterPro" id="IPR010342">
    <property type="entry name" value="DUF938"/>
</dbReference>
<dbReference type="SUPFAM" id="SSF53335">
    <property type="entry name" value="S-adenosyl-L-methionine-dependent methyltransferases"/>
    <property type="match status" value="1"/>
</dbReference>
<comment type="caution">
    <text evidence="1">The sequence shown here is derived from an EMBL/GenBank/DDBJ whole genome shotgun (WGS) entry which is preliminary data.</text>
</comment>
<organism evidence="1 2">
    <name type="scientific">Pseudoalteromonas luteoviolacea DSM 6061</name>
    <dbReference type="NCBI Taxonomy" id="1365250"/>
    <lineage>
        <taxon>Bacteria</taxon>
        <taxon>Pseudomonadati</taxon>
        <taxon>Pseudomonadota</taxon>
        <taxon>Gammaproteobacteria</taxon>
        <taxon>Alteromonadales</taxon>
        <taxon>Pseudoalteromonadaceae</taxon>
        <taxon>Pseudoalteromonas</taxon>
    </lineage>
</organism>
<evidence type="ECO:0008006" key="3">
    <source>
        <dbReference type="Google" id="ProtNLM"/>
    </source>
</evidence>
<name>A0A166XFS5_9GAMM</name>
<dbReference type="Proteomes" id="UP000076643">
    <property type="component" value="Unassembled WGS sequence"/>
</dbReference>
<evidence type="ECO:0000313" key="2">
    <source>
        <dbReference type="Proteomes" id="UP000076643"/>
    </source>
</evidence>
<dbReference type="Pfam" id="PF06080">
    <property type="entry name" value="DUF938"/>
    <property type="match status" value="1"/>
</dbReference>
<reference evidence="1 2" key="1">
    <citation type="submission" date="2013-07" db="EMBL/GenBank/DDBJ databases">
        <title>Comparative Genomic and Metabolomic Analysis of Twelve Strains of Pseudoalteromonas luteoviolacea.</title>
        <authorList>
            <person name="Vynne N.G."/>
            <person name="Mansson M."/>
            <person name="Gram L."/>
        </authorList>
    </citation>
    <scope>NUCLEOTIDE SEQUENCE [LARGE SCALE GENOMIC DNA]</scope>
    <source>
        <strain evidence="1 2">DSM 6061</strain>
    </source>
</reference>
<dbReference type="AlphaFoldDB" id="A0A166XFS5"/>
<dbReference type="Gene3D" id="3.40.50.150">
    <property type="entry name" value="Vaccinia Virus protein VP39"/>
    <property type="match status" value="1"/>
</dbReference>
<evidence type="ECO:0000313" key="1">
    <source>
        <dbReference type="EMBL" id="KZN40270.1"/>
    </source>
</evidence>
<dbReference type="InterPro" id="IPR029063">
    <property type="entry name" value="SAM-dependent_MTases_sf"/>
</dbReference>
<protein>
    <recommendedName>
        <fullName evidence="3">Methylase</fullName>
    </recommendedName>
</protein>
<keyword evidence="2" id="KW-1185">Reference proteome</keyword>